<dbReference type="InterPro" id="IPR016181">
    <property type="entry name" value="Acyl_CoA_acyltransferase"/>
</dbReference>
<gene>
    <name evidence="2" type="ORF">J2W91_001924</name>
</gene>
<evidence type="ECO:0000313" key="2">
    <source>
        <dbReference type="EMBL" id="MDR6723472.1"/>
    </source>
</evidence>
<evidence type="ECO:0000313" key="3">
    <source>
        <dbReference type="Proteomes" id="UP001254832"/>
    </source>
</evidence>
<dbReference type="Pfam" id="PF00583">
    <property type="entry name" value="Acetyltransf_1"/>
    <property type="match status" value="1"/>
</dbReference>
<dbReference type="PROSITE" id="PS51186">
    <property type="entry name" value="GNAT"/>
    <property type="match status" value="1"/>
</dbReference>
<dbReference type="GO" id="GO:0016747">
    <property type="term" value="F:acyltransferase activity, transferring groups other than amino-acyl groups"/>
    <property type="evidence" value="ECO:0007669"/>
    <property type="project" value="InterPro"/>
</dbReference>
<dbReference type="InterPro" id="IPR000182">
    <property type="entry name" value="GNAT_dom"/>
</dbReference>
<dbReference type="AlphaFoldDB" id="A0AAP5LLK8"/>
<dbReference type="EMBL" id="JAVDTR010000004">
    <property type="protein sequence ID" value="MDR6723472.1"/>
    <property type="molecule type" value="Genomic_DNA"/>
</dbReference>
<protein>
    <submittedName>
        <fullName evidence="2">GNAT superfamily N-acetyltransferase</fullName>
    </submittedName>
</protein>
<reference evidence="2" key="1">
    <citation type="submission" date="2023-07" db="EMBL/GenBank/DDBJ databases">
        <title>Sorghum-associated microbial communities from plants grown in Nebraska, USA.</title>
        <authorList>
            <person name="Schachtman D."/>
        </authorList>
    </citation>
    <scope>NUCLEOTIDE SEQUENCE</scope>
    <source>
        <strain evidence="2">BE80</strain>
    </source>
</reference>
<evidence type="ECO:0000259" key="1">
    <source>
        <dbReference type="PROSITE" id="PS51186"/>
    </source>
</evidence>
<dbReference type="RefSeq" id="WP_310138634.1">
    <property type="nucleotide sequence ID" value="NZ_JAVDTR010000004.1"/>
</dbReference>
<feature type="domain" description="N-acetyltransferase" evidence="1">
    <location>
        <begin position="143"/>
        <end position="291"/>
    </location>
</feature>
<comment type="caution">
    <text evidence="2">The sequence shown here is derived from an EMBL/GenBank/DDBJ whole genome shotgun (WGS) entry which is preliminary data.</text>
</comment>
<sequence>MRPNTPYRLIQADPSTYAAYFATYRKNVWFRPSWSDIHSMMLEATDCYWIYRAEHRIAGISLVDDELGSLFMIPPHTLTKEIVEFLKDHMIRKKSVPDQLHAYNVMPEHISLFEHAEFNKLSTRKCMIRPTEPLENPLTSKLKRIRPERVHMPKLAEMMIEAYRGGVEEQSMDHCHNDLTYYFDHYEQDELRAASSILVEQDTERMVGFCLVTLWEKLPLIYDIAVTPAYRSEGLGGYLLHHAITTLAPLYPVIRLFVTQGNPAEHLYTKVGFLSGEELSHLVWFGTNHRS</sequence>
<dbReference type="Proteomes" id="UP001254832">
    <property type="component" value="Unassembled WGS sequence"/>
</dbReference>
<proteinExistence type="predicted"/>
<dbReference type="CDD" id="cd04301">
    <property type="entry name" value="NAT_SF"/>
    <property type="match status" value="1"/>
</dbReference>
<name>A0AAP5LLK8_PAEAM</name>
<dbReference type="SUPFAM" id="SSF55729">
    <property type="entry name" value="Acyl-CoA N-acyltransferases (Nat)"/>
    <property type="match status" value="1"/>
</dbReference>
<accession>A0AAP5LLK8</accession>
<dbReference type="Gene3D" id="3.40.630.30">
    <property type="match status" value="1"/>
</dbReference>
<organism evidence="2 3">
    <name type="scientific">Paenibacillus amylolyticus</name>
    <dbReference type="NCBI Taxonomy" id="1451"/>
    <lineage>
        <taxon>Bacteria</taxon>
        <taxon>Bacillati</taxon>
        <taxon>Bacillota</taxon>
        <taxon>Bacilli</taxon>
        <taxon>Bacillales</taxon>
        <taxon>Paenibacillaceae</taxon>
        <taxon>Paenibacillus</taxon>
    </lineage>
</organism>